<dbReference type="InterPro" id="IPR016197">
    <property type="entry name" value="Chromo-like_dom_sf"/>
</dbReference>
<comment type="caution">
    <text evidence="3">The sequence shown here is derived from an EMBL/GenBank/DDBJ whole genome shotgun (WGS) entry which is preliminary data.</text>
</comment>
<evidence type="ECO:0000313" key="3">
    <source>
        <dbReference type="EMBL" id="GMR61813.1"/>
    </source>
</evidence>
<feature type="compositionally biased region" description="Basic and acidic residues" evidence="1">
    <location>
        <begin position="259"/>
        <end position="284"/>
    </location>
</feature>
<proteinExistence type="predicted"/>
<dbReference type="Gene3D" id="2.40.50.40">
    <property type="match status" value="1"/>
</dbReference>
<dbReference type="CDD" id="cd00024">
    <property type="entry name" value="CD_CSD"/>
    <property type="match status" value="1"/>
</dbReference>
<feature type="compositionally biased region" description="Basic and acidic residues" evidence="1">
    <location>
        <begin position="91"/>
        <end position="104"/>
    </location>
</feature>
<dbReference type="InterPro" id="IPR000953">
    <property type="entry name" value="Chromo/chromo_shadow_dom"/>
</dbReference>
<feature type="compositionally biased region" description="Basic and acidic residues" evidence="1">
    <location>
        <begin position="665"/>
        <end position="674"/>
    </location>
</feature>
<feature type="compositionally biased region" description="Polar residues" evidence="1">
    <location>
        <begin position="212"/>
        <end position="221"/>
    </location>
</feature>
<feature type="compositionally biased region" description="Basic and acidic residues" evidence="1">
    <location>
        <begin position="681"/>
        <end position="690"/>
    </location>
</feature>
<feature type="compositionally biased region" description="Basic residues" evidence="1">
    <location>
        <begin position="230"/>
        <end position="239"/>
    </location>
</feature>
<accession>A0AAN5ID28</accession>
<dbReference type="AlphaFoldDB" id="A0AAN5ID28"/>
<feature type="domain" description="Chromo" evidence="2">
    <location>
        <begin position="18"/>
        <end position="68"/>
    </location>
</feature>
<feature type="compositionally biased region" description="Basic and acidic residues" evidence="1">
    <location>
        <begin position="292"/>
        <end position="307"/>
    </location>
</feature>
<protein>
    <recommendedName>
        <fullName evidence="2">Chromo domain-containing protein</fullName>
    </recommendedName>
</protein>
<dbReference type="EMBL" id="BTRK01000006">
    <property type="protein sequence ID" value="GMR61813.1"/>
    <property type="molecule type" value="Genomic_DNA"/>
</dbReference>
<feature type="compositionally biased region" description="Basic and acidic residues" evidence="1">
    <location>
        <begin position="603"/>
        <end position="616"/>
    </location>
</feature>
<dbReference type="SMART" id="SM00298">
    <property type="entry name" value="CHROMO"/>
    <property type="match status" value="1"/>
</dbReference>
<dbReference type="InterPro" id="IPR023780">
    <property type="entry name" value="Chromo_domain"/>
</dbReference>
<dbReference type="Pfam" id="PF00385">
    <property type="entry name" value="Chromo"/>
    <property type="match status" value="1"/>
</dbReference>
<feature type="compositionally biased region" description="Basic and acidic residues" evidence="1">
    <location>
        <begin position="581"/>
        <end position="591"/>
    </location>
</feature>
<feature type="compositionally biased region" description="Basic and acidic residues" evidence="1">
    <location>
        <begin position="626"/>
        <end position="640"/>
    </location>
</feature>
<evidence type="ECO:0000256" key="1">
    <source>
        <dbReference type="SAM" id="MobiDB-lite"/>
    </source>
</evidence>
<gene>
    <name evidence="3" type="ORF">PMAYCL1PPCAC_32008</name>
</gene>
<name>A0AAN5ID28_9BILA</name>
<feature type="region of interest" description="Disordered" evidence="1">
    <location>
        <begin position="425"/>
        <end position="447"/>
    </location>
</feature>
<evidence type="ECO:0000259" key="2">
    <source>
        <dbReference type="PROSITE" id="PS50013"/>
    </source>
</evidence>
<feature type="compositionally biased region" description="Polar residues" evidence="1">
    <location>
        <begin position="143"/>
        <end position="155"/>
    </location>
</feature>
<feature type="compositionally biased region" description="Basic and acidic residues" evidence="1">
    <location>
        <begin position="494"/>
        <end position="505"/>
    </location>
</feature>
<dbReference type="Proteomes" id="UP001328107">
    <property type="component" value="Unassembled WGS sequence"/>
</dbReference>
<reference evidence="4" key="1">
    <citation type="submission" date="2022-10" db="EMBL/GenBank/DDBJ databases">
        <title>Genome assembly of Pristionchus species.</title>
        <authorList>
            <person name="Yoshida K."/>
            <person name="Sommer R.J."/>
        </authorList>
    </citation>
    <scope>NUCLEOTIDE SEQUENCE [LARGE SCALE GENOMIC DNA]</scope>
    <source>
        <strain evidence="4">RS5460</strain>
    </source>
</reference>
<feature type="region of interest" description="Disordered" evidence="1">
    <location>
        <begin position="89"/>
        <end position="323"/>
    </location>
</feature>
<feature type="compositionally biased region" description="Basic residues" evidence="1">
    <location>
        <begin position="426"/>
        <end position="441"/>
    </location>
</feature>
<sequence length="704" mass="79379">MAETASLSAPSTTSMRKWIVSKLVSHRILAPDKMEFLVQWEGFNRRFDSWEPFENVQPATASLHEYYRAISEEEVKKIKTCRLMMKRAARAKREEEARETGETPKKKKRKTEEGVWTPKGDVKKIKLATSSERKGKERKEQDASTPSDVSGSESTPTKKKATKALGEKGDTSASPLASPLSTPTSTKKNTSKIVEVETASGTIGGALKEFTTPVSAATENLTPKEEKSTEKKKRGRPPSKKSPIGVSQTGMTEELDAEEKEKESAEKAEIREKLEADQLEVERKDEDEECEEMLKNVEDVNVEEKETSASVETSDESNDAILSSKKRDGVIPVTVIQSEWTEAYRNKIELPMMDESENPRIPVAGMELGTVLSEDEEEIIVLRAGERVCQRPPMLERRSRNKKYMRRRKPTCPERITIETNDAGIAKKKKRAGAKRQKHTGARSPDAASLVLNSAPAVIVAPQIAEEVKMKKLSKMEQLTNDLLEKKRQVEGINKKEERAESKTDEIDDKVEDDGEKDNVSVHRDEGKEKEDETAHAHLPSDFDEMKCQVQKLDGANIDDDNDEEREVKEASLSIYSPNKMEAESSEKMDLTEIESSANEALDDAKMSSKESRESSEESQILMPEYEMRDISNDQEDLPRSRTPSPVLPSDVINERDNIYAPIPEEQREIKEELMSEGEEQSGRIEERRTSRTVKKKQVFSPSR</sequence>
<feature type="compositionally biased region" description="Basic and acidic residues" evidence="1">
    <location>
        <begin position="131"/>
        <end position="142"/>
    </location>
</feature>
<keyword evidence="4" id="KW-1185">Reference proteome</keyword>
<feature type="compositionally biased region" description="Low complexity" evidence="1">
    <location>
        <begin position="171"/>
        <end position="192"/>
    </location>
</feature>
<feature type="compositionally biased region" description="Acidic residues" evidence="1">
    <location>
        <begin position="506"/>
        <end position="516"/>
    </location>
</feature>
<dbReference type="PROSITE" id="PS50013">
    <property type="entry name" value="CHROMO_2"/>
    <property type="match status" value="1"/>
</dbReference>
<dbReference type="SUPFAM" id="SSF54160">
    <property type="entry name" value="Chromo domain-like"/>
    <property type="match status" value="1"/>
</dbReference>
<feature type="region of interest" description="Disordered" evidence="1">
    <location>
        <begin position="494"/>
        <end position="704"/>
    </location>
</feature>
<feature type="compositionally biased region" description="Basic and acidic residues" evidence="1">
    <location>
        <begin position="517"/>
        <end position="547"/>
    </location>
</feature>
<organism evidence="3 4">
    <name type="scientific">Pristionchus mayeri</name>
    <dbReference type="NCBI Taxonomy" id="1317129"/>
    <lineage>
        <taxon>Eukaryota</taxon>
        <taxon>Metazoa</taxon>
        <taxon>Ecdysozoa</taxon>
        <taxon>Nematoda</taxon>
        <taxon>Chromadorea</taxon>
        <taxon>Rhabditida</taxon>
        <taxon>Rhabditina</taxon>
        <taxon>Diplogasteromorpha</taxon>
        <taxon>Diplogasteroidea</taxon>
        <taxon>Neodiplogasteridae</taxon>
        <taxon>Pristionchus</taxon>
    </lineage>
</organism>
<evidence type="ECO:0000313" key="4">
    <source>
        <dbReference type="Proteomes" id="UP001328107"/>
    </source>
</evidence>